<proteinExistence type="predicted"/>
<evidence type="ECO:0000313" key="2">
    <source>
        <dbReference type="Proteomes" id="UP001472677"/>
    </source>
</evidence>
<reference evidence="1 2" key="1">
    <citation type="journal article" date="2024" name="G3 (Bethesda)">
        <title>Genome assembly of Hibiscus sabdariffa L. provides insights into metabolisms of medicinal natural products.</title>
        <authorList>
            <person name="Kim T."/>
        </authorList>
    </citation>
    <scope>NUCLEOTIDE SEQUENCE [LARGE SCALE GENOMIC DNA]</scope>
    <source>
        <strain evidence="1">TK-2024</strain>
        <tissue evidence="1">Old leaves</tissue>
    </source>
</reference>
<keyword evidence="2" id="KW-1185">Reference proteome</keyword>
<name>A0ABR2ELI7_9ROSI</name>
<gene>
    <name evidence="1" type="ORF">V6N12_010924</name>
</gene>
<evidence type="ECO:0000313" key="1">
    <source>
        <dbReference type="EMBL" id="KAK8562860.1"/>
    </source>
</evidence>
<organism evidence="1 2">
    <name type="scientific">Hibiscus sabdariffa</name>
    <name type="common">roselle</name>
    <dbReference type="NCBI Taxonomy" id="183260"/>
    <lineage>
        <taxon>Eukaryota</taxon>
        <taxon>Viridiplantae</taxon>
        <taxon>Streptophyta</taxon>
        <taxon>Embryophyta</taxon>
        <taxon>Tracheophyta</taxon>
        <taxon>Spermatophyta</taxon>
        <taxon>Magnoliopsida</taxon>
        <taxon>eudicotyledons</taxon>
        <taxon>Gunneridae</taxon>
        <taxon>Pentapetalae</taxon>
        <taxon>rosids</taxon>
        <taxon>malvids</taxon>
        <taxon>Malvales</taxon>
        <taxon>Malvaceae</taxon>
        <taxon>Malvoideae</taxon>
        <taxon>Hibiscus</taxon>
    </lineage>
</organism>
<comment type="caution">
    <text evidence="1">The sequence shown here is derived from an EMBL/GenBank/DDBJ whole genome shotgun (WGS) entry which is preliminary data.</text>
</comment>
<dbReference type="Proteomes" id="UP001472677">
    <property type="component" value="Unassembled WGS sequence"/>
</dbReference>
<sequence length="266" mass="29479">MRYVIPKQVCIPGDVRQSALKVSHRTESISVQQFRDVDMSNGTEIQTERRLSPLMAASPVVNGVQGVTETQSYVVVVVGKDAVETKCRRYKRSEEVVPRSHENAKVAVDSRFSILNDMEDELQNQEVSPEKMTTLPVQVPRVALGNVGQAGFRSAREWRVSKQWLLLIMLGSEVDAIRLLAQKGLSVKKQTELRLPSPHVLSEWIPTVPNSSAPRVASPHRTVTVIDPDEAVDKGLEGVPHGSSTCEEAVRSVLMNVDKENIVPQQ</sequence>
<accession>A0ABR2ELI7</accession>
<protein>
    <submittedName>
        <fullName evidence="1">Uncharacterized protein</fullName>
    </submittedName>
</protein>
<dbReference type="EMBL" id="JBBPBM010000012">
    <property type="protein sequence ID" value="KAK8562860.1"/>
    <property type="molecule type" value="Genomic_DNA"/>
</dbReference>